<sequence>MVNDYFIKEEVYDILDNAQNKIGVDVVTYKIFKLLDTKNLTVSNTYSVTVKHRLQVGGSGWEPGGNYQTDGFNNYPILINVQSGITEVSNAGTEIILKKIFPKTINANVEQSTNLSTGSSSSQTNQTTSGSSSSNVNTFGVDLSLGFFDELPMGSLGVSYSHSWENSQSHSNTVGMANDTNRQATSGNEMSVKDWSAYSFIQNLDQTSDDFSGEYIQWNWGQTYPWNIFDYNEAGSGSNILLPEDVAARLLYYGPSDSGGTNNQNILLPPSDLSLFGLDFTMAAEWLVTFPNSLTSFETLSFQHNVTVVQASHLMTPPSGNGEATLVTSLTAGYNNTMAQSTPMDLGQYALVPLLEGDRKGLGVSFQSNLFDIPPVNAATNFKIRSRGNDLLVTGQGFGAGMSAAFPAGYTGTGAILNIGFKVADVTTQYALILKHWIGAGSGNIVLTCNVNGNQTVINVMDLEGQGSSNNINQLDLRNYDLRSANFHDYLVLGWNVVTIAITPFNPAAAAEYIISAFSLEG</sequence>
<comment type="caution">
    <text evidence="2">The sequence shown here is derived from an EMBL/GenBank/DDBJ whole genome shotgun (WGS) entry which is preliminary data.</text>
</comment>
<dbReference type="EMBL" id="LVXG01000078">
    <property type="protein sequence ID" value="OQP39950.1"/>
    <property type="molecule type" value="Genomic_DNA"/>
</dbReference>
<feature type="region of interest" description="Disordered" evidence="1">
    <location>
        <begin position="113"/>
        <end position="135"/>
    </location>
</feature>
<reference evidence="3" key="1">
    <citation type="submission" date="2016-04" db="EMBL/GenBank/DDBJ databases">
        <authorList>
            <person name="Chen L."/>
            <person name="Zhuang W."/>
            <person name="Wang G."/>
        </authorList>
    </citation>
    <scope>NUCLEOTIDE SEQUENCE [LARGE SCALE GENOMIC DNA]</scope>
    <source>
        <strain evidence="3">17621</strain>
    </source>
</reference>
<dbReference type="RefSeq" id="WP_081204453.1">
    <property type="nucleotide sequence ID" value="NZ_FOCZ01000003.1"/>
</dbReference>
<dbReference type="STRING" id="354355.SAMN05660816_02180"/>
<evidence type="ECO:0000313" key="3">
    <source>
        <dbReference type="Proteomes" id="UP000192610"/>
    </source>
</evidence>
<protein>
    <submittedName>
        <fullName evidence="2">Uncharacterized protein</fullName>
    </submittedName>
</protein>
<evidence type="ECO:0000256" key="1">
    <source>
        <dbReference type="SAM" id="MobiDB-lite"/>
    </source>
</evidence>
<keyword evidence="3" id="KW-1185">Reference proteome</keyword>
<evidence type="ECO:0000313" key="2">
    <source>
        <dbReference type="EMBL" id="OQP39950.1"/>
    </source>
</evidence>
<name>A0A1V9E1G5_9BACT</name>
<dbReference type="Proteomes" id="UP000192610">
    <property type="component" value="Unassembled WGS sequence"/>
</dbReference>
<organism evidence="2 3">
    <name type="scientific">Niastella yeongjuensis</name>
    <dbReference type="NCBI Taxonomy" id="354355"/>
    <lineage>
        <taxon>Bacteria</taxon>
        <taxon>Pseudomonadati</taxon>
        <taxon>Bacteroidota</taxon>
        <taxon>Chitinophagia</taxon>
        <taxon>Chitinophagales</taxon>
        <taxon>Chitinophagaceae</taxon>
        <taxon>Niastella</taxon>
    </lineage>
</organism>
<accession>A0A1V9E1G5</accession>
<proteinExistence type="predicted"/>
<gene>
    <name evidence="2" type="ORF">A4H97_17180</name>
</gene>
<dbReference type="AlphaFoldDB" id="A0A1V9E1G5"/>
<feature type="region of interest" description="Disordered" evidence="1">
    <location>
        <begin position="169"/>
        <end position="188"/>
    </location>
</feature>
<dbReference type="OrthoDB" id="8482253at2"/>